<dbReference type="InterPro" id="IPR011009">
    <property type="entry name" value="Kinase-like_dom_sf"/>
</dbReference>
<dbReference type="GO" id="GO:0005634">
    <property type="term" value="C:nucleus"/>
    <property type="evidence" value="ECO:0007669"/>
    <property type="project" value="TreeGrafter"/>
</dbReference>
<dbReference type="GO" id="GO:0044773">
    <property type="term" value="P:mitotic DNA damage checkpoint signaling"/>
    <property type="evidence" value="ECO:0007669"/>
    <property type="project" value="TreeGrafter"/>
</dbReference>
<keyword evidence="3" id="KW-1185">Reference proteome</keyword>
<dbReference type="SMART" id="SM00220">
    <property type="entry name" value="S_TKc"/>
    <property type="match status" value="1"/>
</dbReference>
<organism evidence="2 3">
    <name type="scientific">Phomopsis amygdali</name>
    <name type="common">Fusicoccum amygdali</name>
    <dbReference type="NCBI Taxonomy" id="1214568"/>
    <lineage>
        <taxon>Eukaryota</taxon>
        <taxon>Fungi</taxon>
        <taxon>Dikarya</taxon>
        <taxon>Ascomycota</taxon>
        <taxon>Pezizomycotina</taxon>
        <taxon>Sordariomycetes</taxon>
        <taxon>Sordariomycetidae</taxon>
        <taxon>Diaporthales</taxon>
        <taxon>Diaporthaceae</taxon>
        <taxon>Diaporthe</taxon>
    </lineage>
</organism>
<evidence type="ECO:0000313" key="3">
    <source>
        <dbReference type="Proteomes" id="UP001265746"/>
    </source>
</evidence>
<dbReference type="Gene3D" id="1.10.510.10">
    <property type="entry name" value="Transferase(Phosphotransferase) domain 1"/>
    <property type="match status" value="1"/>
</dbReference>
<dbReference type="InterPro" id="IPR008271">
    <property type="entry name" value="Ser/Thr_kinase_AS"/>
</dbReference>
<reference evidence="2" key="1">
    <citation type="submission" date="2023-06" db="EMBL/GenBank/DDBJ databases">
        <authorList>
            <person name="Noh H."/>
        </authorList>
    </citation>
    <scope>NUCLEOTIDE SEQUENCE</scope>
    <source>
        <strain evidence="2">DUCC20226</strain>
    </source>
</reference>
<comment type="caution">
    <text evidence="2">The sequence shown here is derived from an EMBL/GenBank/DDBJ whole genome shotgun (WGS) entry which is preliminary data.</text>
</comment>
<dbReference type="InterPro" id="IPR000719">
    <property type="entry name" value="Prot_kinase_dom"/>
</dbReference>
<dbReference type="EMBL" id="JAUJFL010000001">
    <property type="protein sequence ID" value="KAK2615943.1"/>
    <property type="molecule type" value="Genomic_DNA"/>
</dbReference>
<dbReference type="Proteomes" id="UP001265746">
    <property type="component" value="Unassembled WGS sequence"/>
</dbReference>
<dbReference type="PROSITE" id="PS00108">
    <property type="entry name" value="PROTEIN_KINASE_ST"/>
    <property type="match status" value="1"/>
</dbReference>
<name>A0AAD9SU93_PHOAM</name>
<dbReference type="SUPFAM" id="SSF56112">
    <property type="entry name" value="Protein kinase-like (PK-like)"/>
    <property type="match status" value="1"/>
</dbReference>
<proteinExistence type="predicted"/>
<dbReference type="GO" id="GO:0004674">
    <property type="term" value="F:protein serine/threonine kinase activity"/>
    <property type="evidence" value="ECO:0007669"/>
    <property type="project" value="TreeGrafter"/>
</dbReference>
<dbReference type="GO" id="GO:0005524">
    <property type="term" value="F:ATP binding"/>
    <property type="evidence" value="ECO:0007669"/>
    <property type="project" value="InterPro"/>
</dbReference>
<dbReference type="PROSITE" id="PS50011">
    <property type="entry name" value="PROTEIN_KINASE_DOM"/>
    <property type="match status" value="1"/>
</dbReference>
<evidence type="ECO:0000313" key="2">
    <source>
        <dbReference type="EMBL" id="KAK2615943.1"/>
    </source>
</evidence>
<accession>A0AAD9SU93</accession>
<dbReference type="Pfam" id="PF00069">
    <property type="entry name" value="Pkinase"/>
    <property type="match status" value="1"/>
</dbReference>
<dbReference type="AlphaFoldDB" id="A0AAD9SU93"/>
<sequence length="324" mass="37028">MASVLKTGMLLQGRRSSYRLLRDLYQSADDGVVYLAKNLKEEHCIVKSIPSHWRLQNEVTILKRYQTTTPYFRPLLDEILEPTKPASIVLKYLDTDLLRESKKERLSRPEIKRVAKIILLALKALHHDGLVHTDVKLDNVFVNYGSQLQSRFSEIQLGDLGGVVHQDSDFAKEGHLIGSSISRSPDATLQLHWGTATDVWSFGNVILSLLYGGDYHLFNPAIEGLAPDEDDYFFTVLKRMYKFFGPFPPSYSDNLDTMTIINFFNNSGAPEKPFHLVTIKEIPAADKTFILKVMKLDPRERPTVEELLDDEWFTEKSEDTRVPL</sequence>
<dbReference type="PANTHER" id="PTHR44167:SF30">
    <property type="entry name" value="PHOSPHORYLASE KINASE"/>
    <property type="match status" value="1"/>
</dbReference>
<dbReference type="PANTHER" id="PTHR44167">
    <property type="entry name" value="OVARIAN-SPECIFIC SERINE/THREONINE-PROTEIN KINASE LOK-RELATED"/>
    <property type="match status" value="1"/>
</dbReference>
<evidence type="ECO:0000259" key="1">
    <source>
        <dbReference type="PROSITE" id="PS50011"/>
    </source>
</evidence>
<protein>
    <recommendedName>
        <fullName evidence="1">Protein kinase domain-containing protein</fullName>
    </recommendedName>
</protein>
<feature type="domain" description="Protein kinase" evidence="1">
    <location>
        <begin position="4"/>
        <end position="313"/>
    </location>
</feature>
<gene>
    <name evidence="2" type="ORF">N8I77_002664</name>
</gene>